<sequence length="167" mass="18456">MSCLLSSRFNMRATVLRQSGTNPQENPGGHWETRQDPDSGAIERVWVPDEDSDEPGNQTLVINCMVRGVTNGGIRVAGTTQRYSELYENIDWATMTFPKSVTLTKRDRITNISNSKGEIIWTEEEMDGNPPTVFLVMGATPVVDPFGNHIENTALLQRAQVQTSGTG</sequence>
<organism evidence="2 3">
    <name type="scientific">Streptomyces phage Tomas</name>
    <dbReference type="NCBI Taxonomy" id="2914443"/>
    <lineage>
        <taxon>Viruses</taxon>
        <taxon>Duplodnaviria</taxon>
        <taxon>Heunggongvirae</taxon>
        <taxon>Uroviricota</taxon>
        <taxon>Caudoviricetes</taxon>
        <taxon>Stanwilliamsviridae</taxon>
        <taxon>Boydwoodruffvirinae</taxon>
        <taxon>Tomasvirus</taxon>
        <taxon>Tomasvirus tomas</taxon>
    </lineage>
</organism>
<evidence type="ECO:0000313" key="2">
    <source>
        <dbReference type="EMBL" id="UMO76246.1"/>
    </source>
</evidence>
<reference evidence="2" key="1">
    <citation type="submission" date="2021-12" db="EMBL/GenBank/DDBJ databases">
        <authorList>
            <person name="Khadka S."/>
            <person name="Uribe D.A."/>
            <person name="Klipsch I.N."/>
            <person name="Rene S.R."/>
            <person name="Jimenez M.L."/>
            <person name="Saini B.K."/>
            <person name="Zugasti M."/>
            <person name="Bullon R.M."/>
            <person name="Sharp C.D."/>
            <person name="Kapinga K.O."/>
            <person name="Warner C.P."/>
            <person name="Sarinana J."/>
            <person name="Jimenez A."/>
            <person name="Layton S.R."/>
            <person name="Nayek S."/>
            <person name="Hughes L.E."/>
            <person name="Garlena R.A."/>
            <person name="Russell D.A."/>
            <person name="Jacobs-Sera D."/>
            <person name="Hatfull G.F."/>
        </authorList>
    </citation>
    <scope>NUCLEOTIDE SEQUENCE</scope>
</reference>
<dbReference type="RefSeq" id="YP_010651184.1">
    <property type="nucleotide sequence ID" value="NC_070781.1"/>
</dbReference>
<evidence type="ECO:0000256" key="1">
    <source>
        <dbReference type="SAM" id="MobiDB-lite"/>
    </source>
</evidence>
<gene>
    <name evidence="2" type="primary">57</name>
    <name evidence="2" type="ORF">SEA_TOMAS_57</name>
</gene>
<keyword evidence="3" id="KW-1185">Reference proteome</keyword>
<protein>
    <submittedName>
        <fullName evidence="2">Uncharacterized protein</fullName>
    </submittedName>
</protein>
<dbReference type="Proteomes" id="UP001202581">
    <property type="component" value="Segment"/>
</dbReference>
<evidence type="ECO:0000313" key="3">
    <source>
        <dbReference type="Proteomes" id="UP001202581"/>
    </source>
</evidence>
<accession>A0AA49H1P6</accession>
<dbReference type="KEGG" id="vg:77926776"/>
<feature type="region of interest" description="Disordered" evidence="1">
    <location>
        <begin position="18"/>
        <end position="39"/>
    </location>
</feature>
<name>A0AA49H1P6_9CAUD</name>
<dbReference type="EMBL" id="OL829978">
    <property type="protein sequence ID" value="UMO76246.1"/>
    <property type="molecule type" value="Genomic_DNA"/>
</dbReference>
<proteinExistence type="predicted"/>
<dbReference type="GeneID" id="77926776"/>